<feature type="domain" description="Protein kinase" evidence="13">
    <location>
        <begin position="42"/>
        <end position="343"/>
    </location>
</feature>
<gene>
    <name evidence="14" type="ORF">WN944_017502</name>
</gene>
<dbReference type="PROSITE" id="PS00107">
    <property type="entry name" value="PROTEIN_KINASE_ATP"/>
    <property type="match status" value="1"/>
</dbReference>
<evidence type="ECO:0000256" key="9">
    <source>
        <dbReference type="ARBA" id="ARBA00047592"/>
    </source>
</evidence>
<keyword evidence="4" id="KW-0597">Phosphoprotein</keyword>
<keyword evidence="3 12" id="KW-0723">Serine/threonine-protein kinase</keyword>
<dbReference type="InterPro" id="IPR000719">
    <property type="entry name" value="Prot_kinase_dom"/>
</dbReference>
<keyword evidence="7" id="KW-0418">Kinase</keyword>
<keyword evidence="5" id="KW-0808">Transferase</keyword>
<sequence>MSGESSSGSGDHTIVKGVPTHGGRYVQYNVYGNLFEVSRKYVPPIRPVGRGAYGIVCAAMNSETREEVAIKKIGNAFDNRIDAKRTLREIKLLRHMDHENIIAIKDIIRPPQRETFNDVYIVYELMDTDLHQIIRSHQDLTDDHCRVETRALFDLLVPLLQYFLYQLLRGLKYVHSANVLHRDLKPSNLLLNANCDLKIGDFGLARTTSETDFMTEYVVTRWYRAPELLLNCSEYTAAIDIWSVGCILGEIMTRQPLFPGKDYVHQLRLITELIGSPDETSLGFLRSDNARRYVRMLPQFPKQNFSARFPNKSPGAVDLLEKMLVFDPNRRITVDEALCHPYLAPLHDINEEPVCPRPFSFDFEHPSFTEENIKELIYRESVKFNPDPTH</sequence>
<comment type="caution">
    <text evidence="14">The sequence shown here is derived from an EMBL/GenBank/DDBJ whole genome shotgun (WGS) entry which is preliminary data.</text>
</comment>
<dbReference type="SUPFAM" id="SSF56112">
    <property type="entry name" value="Protein kinase-like (PK-like)"/>
    <property type="match status" value="1"/>
</dbReference>
<evidence type="ECO:0000256" key="6">
    <source>
        <dbReference type="ARBA" id="ARBA00022741"/>
    </source>
</evidence>
<dbReference type="AlphaFoldDB" id="A0AAP0MD10"/>
<dbReference type="InterPro" id="IPR050117">
    <property type="entry name" value="MAPK"/>
</dbReference>
<evidence type="ECO:0000256" key="7">
    <source>
        <dbReference type="ARBA" id="ARBA00022777"/>
    </source>
</evidence>
<organism evidence="14 15">
    <name type="scientific">Citrus x changshan-huyou</name>
    <dbReference type="NCBI Taxonomy" id="2935761"/>
    <lineage>
        <taxon>Eukaryota</taxon>
        <taxon>Viridiplantae</taxon>
        <taxon>Streptophyta</taxon>
        <taxon>Embryophyta</taxon>
        <taxon>Tracheophyta</taxon>
        <taxon>Spermatophyta</taxon>
        <taxon>Magnoliopsida</taxon>
        <taxon>eudicotyledons</taxon>
        <taxon>Gunneridae</taxon>
        <taxon>Pentapetalae</taxon>
        <taxon>rosids</taxon>
        <taxon>malvids</taxon>
        <taxon>Sapindales</taxon>
        <taxon>Rutaceae</taxon>
        <taxon>Aurantioideae</taxon>
        <taxon>Citrus</taxon>
    </lineage>
</organism>
<dbReference type="EMBL" id="JBCGBO010000005">
    <property type="protein sequence ID" value="KAK9202292.1"/>
    <property type="molecule type" value="Genomic_DNA"/>
</dbReference>
<evidence type="ECO:0000256" key="3">
    <source>
        <dbReference type="ARBA" id="ARBA00022527"/>
    </source>
</evidence>
<accession>A0AAP0MD10</accession>
<evidence type="ECO:0000256" key="10">
    <source>
        <dbReference type="ARBA" id="ARBA00048312"/>
    </source>
</evidence>
<evidence type="ECO:0000313" key="15">
    <source>
        <dbReference type="Proteomes" id="UP001428341"/>
    </source>
</evidence>
<comment type="catalytic activity">
    <reaction evidence="9">
        <text>L-threonyl-[protein] + ATP = O-phospho-L-threonyl-[protein] + ADP + H(+)</text>
        <dbReference type="Rhea" id="RHEA:46608"/>
        <dbReference type="Rhea" id="RHEA-COMP:11060"/>
        <dbReference type="Rhea" id="RHEA-COMP:11605"/>
        <dbReference type="ChEBI" id="CHEBI:15378"/>
        <dbReference type="ChEBI" id="CHEBI:30013"/>
        <dbReference type="ChEBI" id="CHEBI:30616"/>
        <dbReference type="ChEBI" id="CHEBI:61977"/>
        <dbReference type="ChEBI" id="CHEBI:456216"/>
        <dbReference type="EC" id="2.7.11.24"/>
    </reaction>
</comment>
<dbReference type="InterPro" id="IPR008271">
    <property type="entry name" value="Ser/Thr_kinase_AS"/>
</dbReference>
<dbReference type="Proteomes" id="UP001428341">
    <property type="component" value="Unassembled WGS sequence"/>
</dbReference>
<evidence type="ECO:0000256" key="5">
    <source>
        <dbReference type="ARBA" id="ARBA00022679"/>
    </source>
</evidence>
<evidence type="ECO:0000256" key="2">
    <source>
        <dbReference type="ARBA" id="ARBA00012411"/>
    </source>
</evidence>
<dbReference type="FunFam" id="3.30.200.20:FF:000046">
    <property type="entry name" value="Mitogen-activated protein kinase"/>
    <property type="match status" value="1"/>
</dbReference>
<dbReference type="PROSITE" id="PS50011">
    <property type="entry name" value="PROTEIN_KINASE_DOM"/>
    <property type="match status" value="1"/>
</dbReference>
<dbReference type="FunFam" id="1.10.510.10:FF:000013">
    <property type="entry name" value="Mitogen-activated protein kinase"/>
    <property type="match status" value="1"/>
</dbReference>
<evidence type="ECO:0000256" key="1">
    <source>
        <dbReference type="ARBA" id="ARBA00008832"/>
    </source>
</evidence>
<keyword evidence="15" id="KW-1185">Reference proteome</keyword>
<reference evidence="14 15" key="1">
    <citation type="submission" date="2024-05" db="EMBL/GenBank/DDBJ databases">
        <title>Haplotype-resolved chromosome-level genome assembly of Huyou (Citrus changshanensis).</title>
        <authorList>
            <person name="Miao C."/>
            <person name="Chen W."/>
            <person name="Wu Y."/>
            <person name="Wang L."/>
            <person name="Zhao S."/>
            <person name="Grierson D."/>
            <person name="Xu C."/>
            <person name="Chen K."/>
        </authorList>
    </citation>
    <scope>NUCLEOTIDE SEQUENCE [LARGE SCALE GENOMIC DNA]</scope>
    <source>
        <strain evidence="14">01-14</strain>
        <tissue evidence="14">Leaf</tissue>
    </source>
</reference>
<dbReference type="Gene3D" id="3.30.200.20">
    <property type="entry name" value="Phosphorylase Kinase, domain 1"/>
    <property type="match status" value="1"/>
</dbReference>
<evidence type="ECO:0000256" key="4">
    <source>
        <dbReference type="ARBA" id="ARBA00022553"/>
    </source>
</evidence>
<name>A0AAP0MD10_9ROSI</name>
<dbReference type="InterPro" id="IPR017441">
    <property type="entry name" value="Protein_kinase_ATP_BS"/>
</dbReference>
<evidence type="ECO:0000256" key="8">
    <source>
        <dbReference type="ARBA" id="ARBA00022840"/>
    </source>
</evidence>
<evidence type="ECO:0000256" key="12">
    <source>
        <dbReference type="RuleBase" id="RU000304"/>
    </source>
</evidence>
<dbReference type="Gene3D" id="1.10.510.10">
    <property type="entry name" value="Transferase(Phosphotransferase) domain 1"/>
    <property type="match status" value="1"/>
</dbReference>
<keyword evidence="8 11" id="KW-0067">ATP-binding</keyword>
<dbReference type="Pfam" id="PF00069">
    <property type="entry name" value="Pkinase"/>
    <property type="match status" value="1"/>
</dbReference>
<dbReference type="CDD" id="cd07858">
    <property type="entry name" value="STKc_TEY_MAPK"/>
    <property type="match status" value="1"/>
</dbReference>
<comment type="catalytic activity">
    <reaction evidence="10">
        <text>L-seryl-[protein] + ATP = O-phospho-L-seryl-[protein] + ADP + H(+)</text>
        <dbReference type="Rhea" id="RHEA:17989"/>
        <dbReference type="Rhea" id="RHEA-COMP:9863"/>
        <dbReference type="Rhea" id="RHEA-COMP:11604"/>
        <dbReference type="ChEBI" id="CHEBI:15378"/>
        <dbReference type="ChEBI" id="CHEBI:29999"/>
        <dbReference type="ChEBI" id="CHEBI:30616"/>
        <dbReference type="ChEBI" id="CHEBI:83421"/>
        <dbReference type="ChEBI" id="CHEBI:456216"/>
        <dbReference type="EC" id="2.7.11.24"/>
    </reaction>
</comment>
<dbReference type="GO" id="GO:0005524">
    <property type="term" value="F:ATP binding"/>
    <property type="evidence" value="ECO:0007669"/>
    <property type="project" value="UniProtKB-UniRule"/>
</dbReference>
<evidence type="ECO:0000313" key="14">
    <source>
        <dbReference type="EMBL" id="KAK9202292.1"/>
    </source>
</evidence>
<dbReference type="EC" id="2.7.11.24" evidence="2"/>
<comment type="similarity">
    <text evidence="1">Belongs to the protein kinase superfamily. CMGC Ser/Thr protein kinase family. MAP kinase subfamily.</text>
</comment>
<proteinExistence type="inferred from homology"/>
<dbReference type="PANTHER" id="PTHR24055">
    <property type="entry name" value="MITOGEN-ACTIVATED PROTEIN KINASE"/>
    <property type="match status" value="1"/>
</dbReference>
<feature type="binding site" evidence="11">
    <location>
        <position position="72"/>
    </location>
    <ligand>
        <name>ATP</name>
        <dbReference type="ChEBI" id="CHEBI:30616"/>
    </ligand>
</feature>
<protein>
    <recommendedName>
        <fullName evidence="2">mitogen-activated protein kinase</fullName>
        <ecNumber evidence="2">2.7.11.24</ecNumber>
    </recommendedName>
</protein>
<dbReference type="SMART" id="SM00220">
    <property type="entry name" value="S_TKc"/>
    <property type="match status" value="1"/>
</dbReference>
<dbReference type="PROSITE" id="PS00108">
    <property type="entry name" value="PROTEIN_KINASE_ST"/>
    <property type="match status" value="1"/>
</dbReference>
<keyword evidence="6 11" id="KW-0547">Nucleotide-binding</keyword>
<dbReference type="InterPro" id="IPR011009">
    <property type="entry name" value="Kinase-like_dom_sf"/>
</dbReference>
<dbReference type="GO" id="GO:0004707">
    <property type="term" value="F:MAP kinase activity"/>
    <property type="evidence" value="ECO:0007669"/>
    <property type="project" value="UniProtKB-EC"/>
</dbReference>
<evidence type="ECO:0000256" key="11">
    <source>
        <dbReference type="PROSITE-ProRule" id="PRU10141"/>
    </source>
</evidence>
<evidence type="ECO:0000259" key="13">
    <source>
        <dbReference type="PROSITE" id="PS50011"/>
    </source>
</evidence>